<name>A0A927CCT3_9BACL</name>
<dbReference type="RefSeq" id="WP_190931313.1">
    <property type="nucleotide sequence ID" value="NZ_JACXJA010000045.1"/>
</dbReference>
<dbReference type="EMBL" id="JACXJA010000045">
    <property type="protein sequence ID" value="MBD2865693.1"/>
    <property type="molecule type" value="Genomic_DNA"/>
</dbReference>
<dbReference type="Gene3D" id="1.10.10.60">
    <property type="entry name" value="Homeodomain-like"/>
    <property type="match status" value="1"/>
</dbReference>
<dbReference type="InterPro" id="IPR037923">
    <property type="entry name" value="HTH-like"/>
</dbReference>
<dbReference type="InterPro" id="IPR018060">
    <property type="entry name" value="HTH_AraC"/>
</dbReference>
<comment type="caution">
    <text evidence="5">The sequence shown here is derived from an EMBL/GenBank/DDBJ whole genome shotgun (WGS) entry which is preliminary data.</text>
</comment>
<reference evidence="5" key="1">
    <citation type="submission" date="2020-09" db="EMBL/GenBank/DDBJ databases">
        <title>A novel bacterium of genus Paenibacillus, isolated from South China Sea.</title>
        <authorList>
            <person name="Huang H."/>
            <person name="Mo K."/>
            <person name="Hu Y."/>
        </authorList>
    </citation>
    <scope>NUCLEOTIDE SEQUENCE</scope>
    <source>
        <strain evidence="5">IB182363</strain>
    </source>
</reference>
<sequence length="302" mass="35177">MEYPRYELKRELSIDKIITFNYRRLKNGYRSVGEQHDFWEFVYIDQGRFEVFTEVGQYELNQGELIFYKPNLFHVGKTRSGETPTLLILAFECAAPCMSFFADRTFRLEEQERHLLSRLVQIGKEAFNPPVDSIRMLFPNRLEEAKFGTEQLIINYLEIFLLELIRGGSTRRDSVKPASVIQENKQVRETMRLIDYLQCHIAASDLSMEAICSEFAIGRTQLKTMFKAQTGSGVMEYWKRLKIEKAKSMIADDQLNFTEIAEYLGYASVHGFSRQFKKIAGVTPSEYARSIVARLEKSIHIR</sequence>
<organism evidence="5 6">
    <name type="scientific">Paenibacillus oceani</name>
    <dbReference type="NCBI Taxonomy" id="2772510"/>
    <lineage>
        <taxon>Bacteria</taxon>
        <taxon>Bacillati</taxon>
        <taxon>Bacillota</taxon>
        <taxon>Bacilli</taxon>
        <taxon>Bacillales</taxon>
        <taxon>Paenibacillaceae</taxon>
        <taxon>Paenibacillus</taxon>
    </lineage>
</organism>
<gene>
    <name evidence="5" type="ORF">IDH45_27300</name>
</gene>
<dbReference type="InterPro" id="IPR020449">
    <property type="entry name" value="Tscrpt_reg_AraC-type_HTH"/>
</dbReference>
<accession>A0A927CCT3</accession>
<dbReference type="InterPro" id="IPR003313">
    <property type="entry name" value="AraC-bd"/>
</dbReference>
<dbReference type="GO" id="GO:0043565">
    <property type="term" value="F:sequence-specific DNA binding"/>
    <property type="evidence" value="ECO:0007669"/>
    <property type="project" value="InterPro"/>
</dbReference>
<dbReference type="InterPro" id="IPR009057">
    <property type="entry name" value="Homeodomain-like_sf"/>
</dbReference>
<dbReference type="SUPFAM" id="SSF46689">
    <property type="entry name" value="Homeodomain-like"/>
    <property type="match status" value="1"/>
</dbReference>
<dbReference type="Pfam" id="PF02311">
    <property type="entry name" value="AraC_binding"/>
    <property type="match status" value="1"/>
</dbReference>
<dbReference type="SUPFAM" id="SSF51215">
    <property type="entry name" value="Regulatory protein AraC"/>
    <property type="match status" value="1"/>
</dbReference>
<keyword evidence="6" id="KW-1185">Reference proteome</keyword>
<dbReference type="Gene3D" id="2.60.120.10">
    <property type="entry name" value="Jelly Rolls"/>
    <property type="match status" value="1"/>
</dbReference>
<dbReference type="PANTHER" id="PTHR43280">
    <property type="entry name" value="ARAC-FAMILY TRANSCRIPTIONAL REGULATOR"/>
    <property type="match status" value="1"/>
</dbReference>
<dbReference type="Pfam" id="PF12833">
    <property type="entry name" value="HTH_18"/>
    <property type="match status" value="1"/>
</dbReference>
<dbReference type="PROSITE" id="PS01124">
    <property type="entry name" value="HTH_ARAC_FAMILY_2"/>
    <property type="match status" value="1"/>
</dbReference>
<evidence type="ECO:0000256" key="2">
    <source>
        <dbReference type="ARBA" id="ARBA00023125"/>
    </source>
</evidence>
<keyword evidence="3" id="KW-0804">Transcription</keyword>
<keyword evidence="1" id="KW-0805">Transcription regulation</keyword>
<evidence type="ECO:0000313" key="6">
    <source>
        <dbReference type="Proteomes" id="UP000639396"/>
    </source>
</evidence>
<dbReference type="InterPro" id="IPR014710">
    <property type="entry name" value="RmlC-like_jellyroll"/>
</dbReference>
<evidence type="ECO:0000259" key="4">
    <source>
        <dbReference type="PROSITE" id="PS01124"/>
    </source>
</evidence>
<dbReference type="PANTHER" id="PTHR43280:SF10">
    <property type="entry name" value="REGULATORY PROTEIN POCR"/>
    <property type="match status" value="1"/>
</dbReference>
<feature type="domain" description="HTH araC/xylS-type" evidence="4">
    <location>
        <begin position="191"/>
        <end position="290"/>
    </location>
</feature>
<dbReference type="Proteomes" id="UP000639396">
    <property type="component" value="Unassembled WGS sequence"/>
</dbReference>
<dbReference type="AlphaFoldDB" id="A0A927CCT3"/>
<protein>
    <submittedName>
        <fullName evidence="5">Helix-turn-helix transcriptional regulator</fullName>
    </submittedName>
</protein>
<dbReference type="PRINTS" id="PR00032">
    <property type="entry name" value="HTHARAC"/>
</dbReference>
<keyword evidence="2" id="KW-0238">DNA-binding</keyword>
<evidence type="ECO:0000256" key="3">
    <source>
        <dbReference type="ARBA" id="ARBA00023163"/>
    </source>
</evidence>
<proteinExistence type="predicted"/>
<evidence type="ECO:0000313" key="5">
    <source>
        <dbReference type="EMBL" id="MBD2865693.1"/>
    </source>
</evidence>
<dbReference type="SMART" id="SM00342">
    <property type="entry name" value="HTH_ARAC"/>
    <property type="match status" value="1"/>
</dbReference>
<dbReference type="InterPro" id="IPR018062">
    <property type="entry name" value="HTH_AraC-typ_CS"/>
</dbReference>
<dbReference type="GO" id="GO:0003700">
    <property type="term" value="F:DNA-binding transcription factor activity"/>
    <property type="evidence" value="ECO:0007669"/>
    <property type="project" value="InterPro"/>
</dbReference>
<evidence type="ECO:0000256" key="1">
    <source>
        <dbReference type="ARBA" id="ARBA00023015"/>
    </source>
</evidence>
<dbReference type="PROSITE" id="PS00041">
    <property type="entry name" value="HTH_ARAC_FAMILY_1"/>
    <property type="match status" value="1"/>
</dbReference>